<dbReference type="HOGENOM" id="CLU_041732_2_0_2"/>
<dbReference type="GeneID" id="10395238"/>
<keyword evidence="12" id="KW-1185">Reference proteome</keyword>
<evidence type="ECO:0000313" key="11">
    <source>
        <dbReference type="EMBL" id="AEA48093.1"/>
    </source>
</evidence>
<evidence type="ECO:0000313" key="12">
    <source>
        <dbReference type="Proteomes" id="UP000008136"/>
    </source>
</evidence>
<dbReference type="eggNOG" id="arCOG00417">
    <property type="taxonomic scope" value="Archaea"/>
</dbReference>
<dbReference type="PROSITE" id="PS50162">
    <property type="entry name" value="RECA_2"/>
    <property type="match status" value="1"/>
</dbReference>
<dbReference type="RefSeq" id="WP_013684744.1">
    <property type="nucleotide sequence ID" value="NC_015320.1"/>
</dbReference>
<comment type="similarity">
    <text evidence="1 9">Belongs to the eukaryotic RecA-like protein family. RadB subfamily.</text>
</comment>
<dbReference type="SUPFAM" id="SSF52540">
    <property type="entry name" value="P-loop containing nucleoside triphosphate hydrolases"/>
    <property type="match status" value="1"/>
</dbReference>
<dbReference type="InterPro" id="IPR003593">
    <property type="entry name" value="AAA+_ATPase"/>
</dbReference>
<evidence type="ECO:0000256" key="2">
    <source>
        <dbReference type="ARBA" id="ARBA00018143"/>
    </source>
</evidence>
<dbReference type="PRINTS" id="PR01874">
    <property type="entry name" value="DNAREPAIRADA"/>
</dbReference>
<proteinExistence type="inferred from homology"/>
<gene>
    <name evidence="9" type="primary">radB</name>
    <name evidence="11" type="ordered locus">Arcve_2104</name>
</gene>
<dbReference type="Pfam" id="PF08423">
    <property type="entry name" value="Rad51"/>
    <property type="match status" value="1"/>
</dbReference>
<dbReference type="PANTHER" id="PTHR22942">
    <property type="entry name" value="RECA/RAD51/RADA DNA STRAND-PAIRING FAMILY MEMBER"/>
    <property type="match status" value="1"/>
</dbReference>
<dbReference type="PIRSF" id="PIRSF003336">
    <property type="entry name" value="RadB"/>
    <property type="match status" value="1"/>
</dbReference>
<dbReference type="InterPro" id="IPR011939">
    <property type="entry name" value="DNA_repair_and_recomb_RadB"/>
</dbReference>
<dbReference type="KEGG" id="ave:Arcve_2104"/>
<keyword evidence="5 9" id="KW-0067">ATP-binding</keyword>
<dbReference type="SMART" id="SM00382">
    <property type="entry name" value="AAA"/>
    <property type="match status" value="1"/>
</dbReference>
<dbReference type="CDD" id="cd01394">
    <property type="entry name" value="archRadB"/>
    <property type="match status" value="1"/>
</dbReference>
<organism evidence="11 12">
    <name type="scientific">Archaeoglobus veneficus (strain DSM 11195 / SNP6)</name>
    <dbReference type="NCBI Taxonomy" id="693661"/>
    <lineage>
        <taxon>Archaea</taxon>
        <taxon>Methanobacteriati</taxon>
        <taxon>Methanobacteriota</taxon>
        <taxon>Archaeoglobi</taxon>
        <taxon>Archaeoglobales</taxon>
        <taxon>Archaeoglobaceae</taxon>
        <taxon>Archaeoglobus</taxon>
    </lineage>
</organism>
<evidence type="ECO:0000256" key="4">
    <source>
        <dbReference type="ARBA" id="ARBA00022763"/>
    </source>
</evidence>
<keyword evidence="6 9" id="KW-0238">DNA-binding</keyword>
<reference evidence="11 12" key="1">
    <citation type="submission" date="2011-03" db="EMBL/GenBank/DDBJ databases">
        <title>The complete genome of Archaeoglobus veneficus SNP6.</title>
        <authorList>
            <consortium name="US DOE Joint Genome Institute (JGI-PGF)"/>
            <person name="Lucas S."/>
            <person name="Copeland A."/>
            <person name="Lapidus A."/>
            <person name="Bruce D."/>
            <person name="Goodwin L."/>
            <person name="Pitluck S."/>
            <person name="Kyrpides N."/>
            <person name="Mavromatis K."/>
            <person name="Pagani I."/>
            <person name="Ivanova N."/>
            <person name="Mikhailova N."/>
            <person name="Lu M."/>
            <person name="Detter J.C."/>
            <person name="Tapia R."/>
            <person name="Han C."/>
            <person name="Land M."/>
            <person name="Hauser L."/>
            <person name="Markowitz V."/>
            <person name="Cheng J.-F."/>
            <person name="Hugenholtz P."/>
            <person name="Woyke T."/>
            <person name="Wu D."/>
            <person name="Spring S."/>
            <person name="Brambilla E."/>
            <person name="Klenk H.-P."/>
            <person name="Eisen J.A."/>
        </authorList>
    </citation>
    <scope>NUCLEOTIDE SEQUENCE [LARGE SCALE GENOMIC DNA]</scope>
    <source>
        <strain>SNP6</strain>
    </source>
</reference>
<comment type="function">
    <text evidence="8 9">Involved in DNA repair and in homologous recombination. May regulate the cleavage reactions of the branch-structured DNA. Has a very weak ATPase activity that is not stimulated by DNA. Binds DNA but does not promote DNA strands exchange.</text>
</comment>
<sequence>MEFLRLPSGSRCIDSLLGGGFETGTITQIYGASATGKTSLCLMLAYNTALRFGKVAYIDTEGLSGERVKQIFEKGEVLKNVYIYDVFDFKQQSVAIKELAKLCRKEEVRLVIVDSFTALYRSELEDERAVQMKRELVHQLTFLLGLARKYGLAVVITNQMFTDVKTGEDKPLGGPSIDHLSKVILALERSNSERKATLVKHRSKPEGESCTFRITDRGLEP</sequence>
<evidence type="ECO:0000256" key="1">
    <source>
        <dbReference type="ARBA" id="ARBA00006876"/>
    </source>
</evidence>
<protein>
    <recommendedName>
        <fullName evidence="2 9">DNA repair and recombination protein RadB</fullName>
    </recommendedName>
</protein>
<evidence type="ECO:0000256" key="9">
    <source>
        <dbReference type="HAMAP-Rule" id="MF_00350"/>
    </source>
</evidence>
<dbReference type="Proteomes" id="UP000008136">
    <property type="component" value="Chromosome"/>
</dbReference>
<dbReference type="STRING" id="693661.Arcve_2104"/>
<evidence type="ECO:0000256" key="8">
    <source>
        <dbReference type="ARBA" id="ARBA00024641"/>
    </source>
</evidence>
<dbReference type="GO" id="GO:0003684">
    <property type="term" value="F:damaged DNA binding"/>
    <property type="evidence" value="ECO:0007669"/>
    <property type="project" value="UniProtKB-UniRule"/>
</dbReference>
<dbReference type="OrthoDB" id="17644at2157"/>
<dbReference type="Gene3D" id="3.40.50.300">
    <property type="entry name" value="P-loop containing nucleotide triphosphate hydrolases"/>
    <property type="match status" value="1"/>
</dbReference>
<accession>F2KSM3</accession>
<evidence type="ECO:0000256" key="6">
    <source>
        <dbReference type="ARBA" id="ARBA00023125"/>
    </source>
</evidence>
<dbReference type="EMBL" id="CP002588">
    <property type="protein sequence ID" value="AEA48093.1"/>
    <property type="molecule type" value="Genomic_DNA"/>
</dbReference>
<dbReference type="PANTHER" id="PTHR22942:SF47">
    <property type="entry name" value="DNA REPAIR AND RECOMBINATION PROTEIN RADB"/>
    <property type="match status" value="1"/>
</dbReference>
<dbReference type="GO" id="GO:0140664">
    <property type="term" value="F:ATP-dependent DNA damage sensor activity"/>
    <property type="evidence" value="ECO:0007669"/>
    <property type="project" value="InterPro"/>
</dbReference>
<evidence type="ECO:0000259" key="10">
    <source>
        <dbReference type="PROSITE" id="PS50162"/>
    </source>
</evidence>
<dbReference type="GO" id="GO:0006310">
    <property type="term" value="P:DNA recombination"/>
    <property type="evidence" value="ECO:0007669"/>
    <property type="project" value="UniProtKB-UniRule"/>
</dbReference>
<keyword evidence="4 9" id="KW-0227">DNA damage</keyword>
<dbReference type="AlphaFoldDB" id="F2KSM3"/>
<name>F2KSM3_ARCVS</name>
<keyword evidence="7 9" id="KW-0233">DNA recombination</keyword>
<dbReference type="GO" id="GO:0006281">
    <property type="term" value="P:DNA repair"/>
    <property type="evidence" value="ECO:0007669"/>
    <property type="project" value="UniProtKB-UniRule"/>
</dbReference>
<feature type="domain" description="RecA family profile 1" evidence="10">
    <location>
        <begin position="2"/>
        <end position="160"/>
    </location>
</feature>
<dbReference type="NCBIfam" id="TIGR02237">
    <property type="entry name" value="recomb_radB"/>
    <property type="match status" value="1"/>
</dbReference>
<dbReference type="HAMAP" id="MF_00350">
    <property type="entry name" value="RadB"/>
    <property type="match status" value="1"/>
</dbReference>
<dbReference type="GO" id="GO:0005524">
    <property type="term" value="F:ATP binding"/>
    <property type="evidence" value="ECO:0007669"/>
    <property type="project" value="UniProtKB-UniRule"/>
</dbReference>
<dbReference type="InterPro" id="IPR020588">
    <property type="entry name" value="RecA_ATP-bd"/>
</dbReference>
<evidence type="ECO:0000256" key="7">
    <source>
        <dbReference type="ARBA" id="ARBA00023172"/>
    </source>
</evidence>
<dbReference type="InterPro" id="IPR027417">
    <property type="entry name" value="P-loop_NTPase"/>
</dbReference>
<evidence type="ECO:0000256" key="5">
    <source>
        <dbReference type="ARBA" id="ARBA00022840"/>
    </source>
</evidence>
<evidence type="ECO:0000256" key="3">
    <source>
        <dbReference type="ARBA" id="ARBA00022741"/>
    </source>
</evidence>
<keyword evidence="3 9" id="KW-0547">Nucleotide-binding</keyword>
<dbReference type="InterPro" id="IPR013632">
    <property type="entry name" value="Rad51_C"/>
</dbReference>